<reference evidence="8 9" key="1">
    <citation type="journal article" date="2015" name="Genome Announc.">
        <title>Complete Genome Sequence of Sedimenticola thiotaurini Strain SIP-G1, a Polyphosphate- and Polyhydroxyalkanoate-Accumulating Sulfur-Oxidizing Gammaproteobacterium Isolated from Salt Marsh Sediments.</title>
        <authorList>
            <person name="Flood B.E."/>
            <person name="Jones D.S."/>
            <person name="Bailey J.V."/>
        </authorList>
    </citation>
    <scope>NUCLEOTIDE SEQUENCE [LARGE SCALE GENOMIC DNA]</scope>
    <source>
        <strain evidence="8 9">SIP-G1</strain>
    </source>
</reference>
<dbReference type="Pfam" id="PF13183">
    <property type="entry name" value="Fer4_8"/>
    <property type="match status" value="1"/>
</dbReference>
<dbReference type="AlphaFoldDB" id="A0A0F7K064"/>
<dbReference type="InterPro" id="IPR012257">
    <property type="entry name" value="Glc_ox_4Fe-4S"/>
</dbReference>
<dbReference type="GO" id="GO:0046872">
    <property type="term" value="F:metal ion binding"/>
    <property type="evidence" value="ECO:0007669"/>
    <property type="project" value="UniProtKB-UniRule"/>
</dbReference>
<evidence type="ECO:0000256" key="6">
    <source>
        <dbReference type="PIRNR" id="PIRNR000139"/>
    </source>
</evidence>
<proteinExistence type="predicted"/>
<dbReference type="GO" id="GO:0019154">
    <property type="term" value="F:glycolate dehydrogenase activity"/>
    <property type="evidence" value="ECO:0007669"/>
    <property type="project" value="UniProtKB-EC"/>
</dbReference>
<dbReference type="GO" id="GO:0051539">
    <property type="term" value="F:4 iron, 4 sulfur cluster binding"/>
    <property type="evidence" value="ECO:0007669"/>
    <property type="project" value="UniProtKB-UniRule"/>
</dbReference>
<dbReference type="PATRIC" id="fig|1543721.4.peg.2542"/>
<feature type="domain" description="4Fe-4S ferredoxin-type" evidence="7">
    <location>
        <begin position="66"/>
        <end position="95"/>
    </location>
</feature>
<comment type="catalytic activity">
    <reaction evidence="6">
        <text>(R)-lactate + A = pyruvate + AH2</text>
        <dbReference type="Rhea" id="RHEA:15089"/>
        <dbReference type="ChEBI" id="CHEBI:13193"/>
        <dbReference type="ChEBI" id="CHEBI:15361"/>
        <dbReference type="ChEBI" id="CHEBI:16004"/>
        <dbReference type="ChEBI" id="CHEBI:17499"/>
    </reaction>
</comment>
<dbReference type="EC" id="1.1.99.14" evidence="6"/>
<keyword evidence="4 6" id="KW-0408">Iron</keyword>
<comment type="cofactor">
    <cofactor evidence="6">
        <name>[4Fe-4S] cluster</name>
        <dbReference type="ChEBI" id="CHEBI:49883"/>
    </cofactor>
    <text evidence="6">Binds 2 [4Fe-4S] clusters.</text>
</comment>
<keyword evidence="3" id="KW-0677">Repeat</keyword>
<dbReference type="FunFam" id="1.10.1060.10:FF:000012">
    <property type="entry name" value="Glycolate oxidase iron-sulfur subunit"/>
    <property type="match status" value="1"/>
</dbReference>
<keyword evidence="2 6" id="KW-0479">Metal-binding</keyword>
<dbReference type="Gene3D" id="1.10.1060.10">
    <property type="entry name" value="Alpha-helical ferredoxin"/>
    <property type="match status" value="1"/>
</dbReference>
<comment type="catalytic activity">
    <reaction evidence="6">
        <text>glycolate + A = glyoxylate + AH2</text>
        <dbReference type="Rhea" id="RHEA:21264"/>
        <dbReference type="ChEBI" id="CHEBI:13193"/>
        <dbReference type="ChEBI" id="CHEBI:17499"/>
        <dbReference type="ChEBI" id="CHEBI:29805"/>
        <dbReference type="ChEBI" id="CHEBI:36655"/>
        <dbReference type="EC" id="1.1.99.14"/>
    </reaction>
</comment>
<evidence type="ECO:0000259" key="7">
    <source>
        <dbReference type="PROSITE" id="PS51379"/>
    </source>
</evidence>
<sequence length="405" mass="43756">MQTNLPAAFLNTAQGQEADAILRSCVHCGFCTATCPTYQLLGDELDGPRGRIYLIKQMLEGGAVTARTQQHLDRCLTCRACETTCPSGVRYARLLEIGRGEVERQVGRSLFAGATRWGLRQLLPYPKRFALALRLGQLLRPLLPERLKQKLPGRVTATPRPAARHRRTLLVLEGCAQSVATPNTNAAAARVLDRLGISLIAPAGQGCCGAVSQHLAAESEAAGFMRRNIDAWWPHIEAGVEGILVTASGCGTQVKEYGDLLQHDPLYADKARRVSELARDLCEVLEGEALETLSVREPGRRIAYHSPCSLQHGQQLAGRVEALLGRLGFELTPVADSHLCCGSAGTYSILQPELSQRLLENKLAALEAGGASCIATANVGCQLHLQSRAQGPVKHWIELLDEALA</sequence>
<dbReference type="OrthoDB" id="9765258at2"/>
<gene>
    <name evidence="8" type="primary">glcF</name>
    <name evidence="8" type="ORF">AAY24_12290</name>
</gene>
<dbReference type="RefSeq" id="WP_046859928.1">
    <property type="nucleotide sequence ID" value="NZ_CP011412.1"/>
</dbReference>
<dbReference type="InterPro" id="IPR017900">
    <property type="entry name" value="4Fe4S_Fe_S_CS"/>
</dbReference>
<name>A0A0F7K064_9GAMM</name>
<feature type="domain" description="4Fe-4S ferredoxin-type" evidence="7">
    <location>
        <begin position="14"/>
        <end position="47"/>
    </location>
</feature>
<dbReference type="PROSITE" id="PS51379">
    <property type="entry name" value="4FE4S_FER_2"/>
    <property type="match status" value="2"/>
</dbReference>
<dbReference type="Proteomes" id="UP000034410">
    <property type="component" value="Chromosome"/>
</dbReference>
<dbReference type="InterPro" id="IPR009051">
    <property type="entry name" value="Helical_ferredxn"/>
</dbReference>
<dbReference type="InterPro" id="IPR004017">
    <property type="entry name" value="Cys_rich_dom"/>
</dbReference>
<protein>
    <recommendedName>
        <fullName evidence="6">Glycolate oxidase iron-sulfur subunit</fullName>
        <ecNumber evidence="6">1.1.99.14</ecNumber>
    </recommendedName>
</protein>
<dbReference type="NCBIfam" id="NF008434">
    <property type="entry name" value="PRK11274.1"/>
    <property type="match status" value="1"/>
</dbReference>
<keyword evidence="6" id="KW-0813">Transport</keyword>
<dbReference type="SUPFAM" id="SSF54862">
    <property type="entry name" value="4Fe-4S ferredoxins"/>
    <property type="match status" value="1"/>
</dbReference>
<keyword evidence="5 6" id="KW-0411">Iron-sulfur</keyword>
<organism evidence="8 9">
    <name type="scientific">Sedimenticola thiotaurini</name>
    <dbReference type="NCBI Taxonomy" id="1543721"/>
    <lineage>
        <taxon>Bacteria</taxon>
        <taxon>Pseudomonadati</taxon>
        <taxon>Pseudomonadota</taxon>
        <taxon>Gammaproteobacteria</taxon>
        <taxon>Chromatiales</taxon>
        <taxon>Sedimenticolaceae</taxon>
        <taxon>Sedimenticola</taxon>
    </lineage>
</organism>
<dbReference type="PROSITE" id="PS00198">
    <property type="entry name" value="4FE4S_FER_1"/>
    <property type="match status" value="1"/>
</dbReference>
<keyword evidence="9" id="KW-1185">Reference proteome</keyword>
<dbReference type="PANTHER" id="PTHR32479">
    <property type="entry name" value="GLYCOLATE OXIDASE IRON-SULFUR SUBUNIT"/>
    <property type="match status" value="1"/>
</dbReference>
<dbReference type="Pfam" id="PF02754">
    <property type="entry name" value="CCG"/>
    <property type="match status" value="2"/>
</dbReference>
<evidence type="ECO:0000313" key="8">
    <source>
        <dbReference type="EMBL" id="AKH20999.1"/>
    </source>
</evidence>
<dbReference type="KEGG" id="seds:AAY24_12290"/>
<evidence type="ECO:0000256" key="3">
    <source>
        <dbReference type="ARBA" id="ARBA00022737"/>
    </source>
</evidence>
<evidence type="ECO:0000313" key="9">
    <source>
        <dbReference type="Proteomes" id="UP000034410"/>
    </source>
</evidence>
<evidence type="ECO:0000256" key="1">
    <source>
        <dbReference type="ARBA" id="ARBA00022485"/>
    </source>
</evidence>
<evidence type="ECO:0000256" key="2">
    <source>
        <dbReference type="ARBA" id="ARBA00022723"/>
    </source>
</evidence>
<dbReference type="EMBL" id="CP011412">
    <property type="protein sequence ID" value="AKH20999.1"/>
    <property type="molecule type" value="Genomic_DNA"/>
</dbReference>
<evidence type="ECO:0000256" key="4">
    <source>
        <dbReference type="ARBA" id="ARBA00023004"/>
    </source>
</evidence>
<comment type="function">
    <text evidence="6">Component of a complex that catalyzes the oxidation of glycolate to glyoxylate.</text>
</comment>
<dbReference type="PANTHER" id="PTHR32479:SF17">
    <property type="entry name" value="GLYCOLATE OXIDASE IRON-SULFUR SUBUNIT"/>
    <property type="match status" value="1"/>
</dbReference>
<keyword evidence="1 6" id="KW-0004">4Fe-4S</keyword>
<keyword evidence="6" id="KW-0249">Electron transport</keyword>
<accession>A0A0F7K064</accession>
<dbReference type="InterPro" id="IPR017896">
    <property type="entry name" value="4Fe4S_Fe-S-bd"/>
</dbReference>
<evidence type="ECO:0000256" key="5">
    <source>
        <dbReference type="ARBA" id="ARBA00023014"/>
    </source>
</evidence>
<dbReference type="PIRSF" id="PIRSF000139">
    <property type="entry name" value="Glc_ox_4Fe-4S"/>
    <property type="match status" value="1"/>
</dbReference>